<protein>
    <submittedName>
        <fullName evidence="2">Baseplate assembly protein</fullName>
    </submittedName>
</protein>
<dbReference type="Gene3D" id="3.10.450.40">
    <property type="match status" value="1"/>
</dbReference>
<dbReference type="Pfam" id="PF04965">
    <property type="entry name" value="GPW_gp25"/>
    <property type="match status" value="1"/>
</dbReference>
<evidence type="ECO:0000313" key="2">
    <source>
        <dbReference type="EMBL" id="KAB2689655.1"/>
    </source>
</evidence>
<dbReference type="SUPFAM" id="SSF160719">
    <property type="entry name" value="gpW/gp25-like"/>
    <property type="match status" value="1"/>
</dbReference>
<name>A0A6L3YWZ4_9HYPH</name>
<dbReference type="InterPro" id="IPR007048">
    <property type="entry name" value="IraD/Gp25-like"/>
</dbReference>
<dbReference type="EMBL" id="WBVX01000002">
    <property type="protein sequence ID" value="KAB2689655.1"/>
    <property type="molecule type" value="Genomic_DNA"/>
</dbReference>
<gene>
    <name evidence="2" type="ORF">F9L08_03075</name>
</gene>
<evidence type="ECO:0000313" key="3">
    <source>
        <dbReference type="Proteomes" id="UP000481643"/>
    </source>
</evidence>
<dbReference type="RefSeq" id="WP_151651034.1">
    <property type="nucleotide sequence ID" value="NZ_WBVX01000002.1"/>
</dbReference>
<organism evidence="2 3">
    <name type="scientific">Brucella tritici</name>
    <dbReference type="NCBI Taxonomy" id="94626"/>
    <lineage>
        <taxon>Bacteria</taxon>
        <taxon>Pseudomonadati</taxon>
        <taxon>Pseudomonadota</taxon>
        <taxon>Alphaproteobacteria</taxon>
        <taxon>Hyphomicrobiales</taxon>
        <taxon>Brucellaceae</taxon>
        <taxon>Brucella/Ochrobactrum group</taxon>
        <taxon>Brucella</taxon>
    </lineage>
</organism>
<feature type="domain" description="IraD/Gp25-like" evidence="1">
    <location>
        <begin position="23"/>
        <end position="104"/>
    </location>
</feature>
<proteinExistence type="predicted"/>
<dbReference type="Proteomes" id="UP000481643">
    <property type="component" value="Unassembled WGS sequence"/>
</dbReference>
<dbReference type="AlphaFoldDB" id="A0A6L3YWZ4"/>
<accession>A0A6L3YWZ4</accession>
<sequence>MSLNSALGIDIDRQTGEVIEGWAHVEQCIGDFLSTFFGERVMREWYGSIVPPLMGENLTTETIVRFFAAVTSAIDQWEPRFKIARITPLSVNRSGEFQVRIEGDYRPLALIGNFTSGSPKHLTISGAVGRGLVLI</sequence>
<comment type="caution">
    <text evidence="2">The sequence shown here is derived from an EMBL/GenBank/DDBJ whole genome shotgun (WGS) entry which is preliminary data.</text>
</comment>
<reference evidence="2 3" key="1">
    <citation type="submission" date="2019-09" db="EMBL/GenBank/DDBJ databases">
        <title>Taxonomic organization of the family Brucellaceae based on a phylogenomic approach.</title>
        <authorList>
            <person name="Leclercq S."/>
            <person name="Cloeckaert A."/>
            <person name="Zygmunt M.S."/>
        </authorList>
    </citation>
    <scope>NUCLEOTIDE SEQUENCE [LARGE SCALE GENOMIC DNA]</scope>
    <source>
        <strain evidence="2 3">WS1830</strain>
    </source>
</reference>
<evidence type="ECO:0000259" key="1">
    <source>
        <dbReference type="Pfam" id="PF04965"/>
    </source>
</evidence>